<gene>
    <name evidence="1" type="ORF">KHLLAP_LOCUS8927</name>
</gene>
<protein>
    <submittedName>
        <fullName evidence="1">Uu.00g134850.m01.CDS01</fullName>
    </submittedName>
</protein>
<dbReference type="AlphaFoldDB" id="A0AAI8VP35"/>
<dbReference type="Proteomes" id="UP001295740">
    <property type="component" value="Unassembled WGS sequence"/>
</dbReference>
<keyword evidence="2" id="KW-1185">Reference proteome</keyword>
<evidence type="ECO:0000313" key="1">
    <source>
        <dbReference type="EMBL" id="CAJ2508459.1"/>
    </source>
</evidence>
<dbReference type="EMBL" id="CAUWAG010000011">
    <property type="protein sequence ID" value="CAJ2508459.1"/>
    <property type="molecule type" value="Genomic_DNA"/>
</dbReference>
<comment type="caution">
    <text evidence="1">The sequence shown here is derived from an EMBL/GenBank/DDBJ whole genome shotgun (WGS) entry which is preliminary data.</text>
</comment>
<proteinExistence type="predicted"/>
<reference evidence="1" key="1">
    <citation type="submission" date="2023-10" db="EMBL/GenBank/DDBJ databases">
        <authorList>
            <person name="Hackl T."/>
        </authorList>
    </citation>
    <scope>NUCLEOTIDE SEQUENCE</scope>
</reference>
<accession>A0AAI8VP35</accession>
<organism evidence="1 2">
    <name type="scientific">Anthostomella pinea</name>
    <dbReference type="NCBI Taxonomy" id="933095"/>
    <lineage>
        <taxon>Eukaryota</taxon>
        <taxon>Fungi</taxon>
        <taxon>Dikarya</taxon>
        <taxon>Ascomycota</taxon>
        <taxon>Pezizomycotina</taxon>
        <taxon>Sordariomycetes</taxon>
        <taxon>Xylariomycetidae</taxon>
        <taxon>Xylariales</taxon>
        <taxon>Xylariaceae</taxon>
        <taxon>Anthostomella</taxon>
    </lineage>
</organism>
<sequence length="111" mass="12317">MADSTQEWTDVEQVVADFNRRMTVNNKEMAYATSQPSADGNYISTRIMLYRRLINLGPVTDATPGVGRPSESNSLRRGALMHMLNDLVKQAKNMVSLARQLDGQDGWATVA</sequence>
<name>A0AAI8VP35_9PEZI</name>
<evidence type="ECO:0000313" key="2">
    <source>
        <dbReference type="Proteomes" id="UP001295740"/>
    </source>
</evidence>